<accession>A0AAN7VZZ2</accession>
<dbReference type="Proteomes" id="UP001306508">
    <property type="component" value="Unassembled WGS sequence"/>
</dbReference>
<evidence type="ECO:0000313" key="2">
    <source>
        <dbReference type="Proteomes" id="UP001306508"/>
    </source>
</evidence>
<organism evidence="1 2">
    <name type="scientific">Arxiozyma heterogenica</name>
    <dbReference type="NCBI Taxonomy" id="278026"/>
    <lineage>
        <taxon>Eukaryota</taxon>
        <taxon>Fungi</taxon>
        <taxon>Dikarya</taxon>
        <taxon>Ascomycota</taxon>
        <taxon>Saccharomycotina</taxon>
        <taxon>Saccharomycetes</taxon>
        <taxon>Saccharomycetales</taxon>
        <taxon>Saccharomycetaceae</taxon>
        <taxon>Arxiozyma</taxon>
    </lineage>
</organism>
<name>A0AAN7VZZ2_9SACH</name>
<gene>
    <name evidence="1" type="ORF">RI543_004140</name>
</gene>
<dbReference type="EMBL" id="JAWIZZ010000053">
    <property type="protein sequence ID" value="KAK5778474.1"/>
    <property type="molecule type" value="Genomic_DNA"/>
</dbReference>
<evidence type="ECO:0000313" key="1">
    <source>
        <dbReference type="EMBL" id="KAK5778474.1"/>
    </source>
</evidence>
<proteinExistence type="predicted"/>
<comment type="caution">
    <text evidence="1">The sequence shown here is derived from an EMBL/GenBank/DDBJ whole genome shotgun (WGS) entry which is preliminary data.</text>
</comment>
<reference evidence="2" key="1">
    <citation type="submission" date="2023-07" db="EMBL/GenBank/DDBJ databases">
        <title>A draft genome of Kazachstania heterogenica Y-27499.</title>
        <authorList>
            <person name="Donic C."/>
            <person name="Kralova J.S."/>
            <person name="Fidel L."/>
            <person name="Ben-Dor S."/>
            <person name="Jung S."/>
        </authorList>
    </citation>
    <scope>NUCLEOTIDE SEQUENCE [LARGE SCALE GENOMIC DNA]</scope>
    <source>
        <strain evidence="2">Y27499</strain>
    </source>
</reference>
<sequence length="57" mass="6319">MDSLLYRHTSASSALNPSTSNDIKFFNINTRQDALAAWNTPANPLGYSTGQFTNYPH</sequence>
<keyword evidence="2" id="KW-1185">Reference proteome</keyword>
<dbReference type="AlphaFoldDB" id="A0AAN7VZZ2"/>
<protein>
    <submittedName>
        <fullName evidence="1">Uncharacterized protein</fullName>
    </submittedName>
</protein>